<evidence type="ECO:0000256" key="3">
    <source>
        <dbReference type="ARBA" id="ARBA00022840"/>
    </source>
</evidence>
<feature type="domain" description="Protein kinase" evidence="7">
    <location>
        <begin position="20"/>
        <end position="286"/>
    </location>
</feature>
<feature type="coiled-coil region" evidence="5">
    <location>
        <begin position="485"/>
        <end position="551"/>
    </location>
</feature>
<organism evidence="8 9">
    <name type="scientific">Blattamonas nauphoetae</name>
    <dbReference type="NCBI Taxonomy" id="2049346"/>
    <lineage>
        <taxon>Eukaryota</taxon>
        <taxon>Metamonada</taxon>
        <taxon>Preaxostyla</taxon>
        <taxon>Oxymonadida</taxon>
        <taxon>Blattamonas</taxon>
    </lineage>
</organism>
<dbReference type="InterPro" id="IPR017441">
    <property type="entry name" value="Protein_kinase_ATP_BS"/>
</dbReference>
<reference evidence="8 9" key="1">
    <citation type="journal article" date="2022" name="bioRxiv">
        <title>Genomics of Preaxostyla Flagellates Illuminates Evolutionary Transitions and the Path Towards Mitochondrial Loss.</title>
        <authorList>
            <person name="Novak L.V.F."/>
            <person name="Treitli S.C."/>
            <person name="Pyrih J."/>
            <person name="Halakuc P."/>
            <person name="Pipaliya S.V."/>
            <person name="Vacek V."/>
            <person name="Brzon O."/>
            <person name="Soukal P."/>
            <person name="Eme L."/>
            <person name="Dacks J.B."/>
            <person name="Karnkowska A."/>
            <person name="Elias M."/>
            <person name="Hampl V."/>
        </authorList>
    </citation>
    <scope>NUCLEOTIDE SEQUENCE [LARGE SCALE GENOMIC DNA]</scope>
    <source>
        <strain evidence="8">NAU3</strain>
        <tissue evidence="8">Gut</tissue>
    </source>
</reference>
<dbReference type="Proteomes" id="UP001281761">
    <property type="component" value="Unassembled WGS sequence"/>
</dbReference>
<evidence type="ECO:0000313" key="8">
    <source>
        <dbReference type="EMBL" id="KAK2951149.1"/>
    </source>
</evidence>
<dbReference type="SUPFAM" id="SSF56112">
    <property type="entry name" value="Protein kinase-like (PK-like)"/>
    <property type="match status" value="1"/>
</dbReference>
<keyword evidence="3 4" id="KW-0067">ATP-binding</keyword>
<evidence type="ECO:0000256" key="4">
    <source>
        <dbReference type="PROSITE-ProRule" id="PRU10141"/>
    </source>
</evidence>
<dbReference type="InterPro" id="IPR011009">
    <property type="entry name" value="Kinase-like_dom_sf"/>
</dbReference>
<feature type="compositionally biased region" description="Basic and acidic residues" evidence="6">
    <location>
        <begin position="1169"/>
        <end position="1198"/>
    </location>
</feature>
<keyword evidence="5" id="KW-0175">Coiled coil</keyword>
<dbReference type="Gene3D" id="1.10.510.10">
    <property type="entry name" value="Transferase(Phosphotransferase) domain 1"/>
    <property type="match status" value="1"/>
</dbReference>
<evidence type="ECO:0000256" key="1">
    <source>
        <dbReference type="ARBA" id="ARBA00012513"/>
    </source>
</evidence>
<dbReference type="EMBL" id="JARBJD010000123">
    <property type="protein sequence ID" value="KAK2951149.1"/>
    <property type="molecule type" value="Genomic_DNA"/>
</dbReference>
<feature type="compositionally biased region" description="Polar residues" evidence="6">
    <location>
        <begin position="1024"/>
        <end position="1038"/>
    </location>
</feature>
<feature type="compositionally biased region" description="Basic residues" evidence="6">
    <location>
        <begin position="765"/>
        <end position="776"/>
    </location>
</feature>
<dbReference type="PANTHER" id="PTHR11909">
    <property type="entry name" value="CASEIN KINASE-RELATED"/>
    <property type="match status" value="1"/>
</dbReference>
<accession>A0ABQ9XI78</accession>
<name>A0ABQ9XI78_9EUKA</name>
<feature type="compositionally biased region" description="Polar residues" evidence="6">
    <location>
        <begin position="1150"/>
        <end position="1168"/>
    </location>
</feature>
<dbReference type="Pfam" id="PF00069">
    <property type="entry name" value="Pkinase"/>
    <property type="match status" value="1"/>
</dbReference>
<dbReference type="PROSITE" id="PS00107">
    <property type="entry name" value="PROTEIN_KINASE_ATP"/>
    <property type="match status" value="1"/>
</dbReference>
<dbReference type="InterPro" id="IPR008271">
    <property type="entry name" value="Ser/Thr_kinase_AS"/>
</dbReference>
<dbReference type="InterPro" id="IPR050235">
    <property type="entry name" value="CK1_Ser-Thr_kinase"/>
</dbReference>
<evidence type="ECO:0000313" key="9">
    <source>
        <dbReference type="Proteomes" id="UP001281761"/>
    </source>
</evidence>
<feature type="coiled-coil region" evidence="5">
    <location>
        <begin position="664"/>
        <end position="698"/>
    </location>
</feature>
<feature type="binding site" evidence="4">
    <location>
        <position position="51"/>
    </location>
    <ligand>
        <name>ATP</name>
        <dbReference type="ChEBI" id="CHEBI:30616"/>
    </ligand>
</feature>
<dbReference type="InterPro" id="IPR000719">
    <property type="entry name" value="Prot_kinase_dom"/>
</dbReference>
<comment type="caution">
    <text evidence="8">The sequence shown here is derived from an EMBL/GenBank/DDBJ whole genome shotgun (WGS) entry which is preliminary data.</text>
</comment>
<dbReference type="SMART" id="SM00220">
    <property type="entry name" value="S_TKc"/>
    <property type="match status" value="1"/>
</dbReference>
<keyword evidence="8" id="KW-0418">Kinase</keyword>
<evidence type="ECO:0000256" key="5">
    <source>
        <dbReference type="SAM" id="Coils"/>
    </source>
</evidence>
<feature type="compositionally biased region" description="Basic and acidic residues" evidence="6">
    <location>
        <begin position="1062"/>
        <end position="1074"/>
    </location>
</feature>
<keyword evidence="2 4" id="KW-0547">Nucleotide-binding</keyword>
<dbReference type="EC" id="2.7.11.1" evidence="1"/>
<feature type="region of interest" description="Disordered" evidence="6">
    <location>
        <begin position="997"/>
        <end position="1198"/>
    </location>
</feature>
<feature type="compositionally biased region" description="Basic and acidic residues" evidence="6">
    <location>
        <begin position="1011"/>
        <end position="1023"/>
    </location>
</feature>
<feature type="compositionally biased region" description="Basic and acidic residues" evidence="6">
    <location>
        <begin position="1084"/>
        <end position="1130"/>
    </location>
</feature>
<gene>
    <name evidence="8" type="ORF">BLNAU_13887</name>
</gene>
<dbReference type="GO" id="GO:0004674">
    <property type="term" value="F:protein serine/threonine kinase activity"/>
    <property type="evidence" value="ECO:0007669"/>
    <property type="project" value="UniProtKB-EC"/>
</dbReference>
<dbReference type="PROSITE" id="PS00108">
    <property type="entry name" value="PROTEIN_KINASE_ST"/>
    <property type="match status" value="1"/>
</dbReference>
<evidence type="ECO:0000256" key="2">
    <source>
        <dbReference type="ARBA" id="ARBA00022741"/>
    </source>
</evidence>
<evidence type="ECO:0000259" key="7">
    <source>
        <dbReference type="PROSITE" id="PS50011"/>
    </source>
</evidence>
<dbReference type="PROSITE" id="PS50011">
    <property type="entry name" value="PROTEIN_KINASE_DOM"/>
    <property type="match status" value="1"/>
</dbReference>
<feature type="compositionally biased region" description="Polar residues" evidence="6">
    <location>
        <begin position="999"/>
        <end position="1010"/>
    </location>
</feature>
<keyword evidence="9" id="KW-1185">Reference proteome</keyword>
<protein>
    <recommendedName>
        <fullName evidence="1">non-specific serine/threonine protein kinase</fullName>
        <ecNumber evidence="1">2.7.11.1</ecNumber>
    </recommendedName>
</protein>
<evidence type="ECO:0000256" key="6">
    <source>
        <dbReference type="SAM" id="MobiDB-lite"/>
    </source>
</evidence>
<keyword evidence="8" id="KW-0808">Transferase</keyword>
<feature type="compositionally biased region" description="Low complexity" evidence="6">
    <location>
        <begin position="619"/>
        <end position="628"/>
    </location>
</feature>
<proteinExistence type="predicted"/>
<feature type="region of interest" description="Disordered" evidence="6">
    <location>
        <begin position="752"/>
        <end position="795"/>
    </location>
</feature>
<sequence>MEGLPAYVDFHSGDIVAKKYVLKDRIGTGAFGDLFHATVLCHGNSQSVAIKFERKTKSRTYLLGDYYSLRKLAGNRHFPQIYDFGCENDIYYLVVELLGPSLLSLVNKQRNYHFSLPTILMIGIQGVEALASVHEKGLIHRDVKPANFLVSRFPHEQHELYLIDFGLVKQMLTKEEMSKPVHQNVHFRGTYRYCSVNGHLNKELGRRDDLISLIYVMIELRSGGLAWSQTKNESEVHRLKQTSAESGILFQGFPPELKEAYHYLMSLNYFDDIDYDKIVCLFRSALSCCTNDLDPPFDWEQTNSTSVSVLHQTTDALSFNSPLASKRQHFTEPPLTLANSEMSFSQLPYTQQDDAINPESTISQMRYMTSPYSSQDSRVFPSQVVDQVRLSNHKIGLNYAKSHTQGTLDSIGSVSVDNVTSQMCPDLSEQQQVFVVHVTTDTSPKDSSGPAHCPPCQPCPPCQHSQLVSQTKNQHRADQSREYTMDLLASRNQQLINQVNDLQDRLNKYKNTLNTRTSTLTQSLHESLDQINKLTHDCEEVKIQRDNLKAIINGKDDQIAHLQGMIVELRKVQRHQKQPSSLSSNTERSQQILESLAIDSESVPFQTERLQRISDSPVQRGRSCSPSSRRQRPMPKGTRGQLPLQPKNEGLYQFQELEQRRMEFGRLEREIKKRDDKIEQLREENEKVRQEKRDLLMEMNRNHQKRNLKEEQLLRRVSGLDETNKKVQATLAQKNGYIRVLEDAVLSLQQKLDREKQKNAGAKGNKGKVHQKQSRSRSKENKRLQEASSLEMNGGDAFDSVMGRLEMEKKTWNGDLNGTTNQWVKQNTPQLNVHEQNMHTSQHLSDIQADESSRWNLGEINAQPPAFTSSSTTVHPQNQFITTYAATQFTSHIDSHDIDDSLNQGNSTDELLNGKETTSVDIEIARILNEDLSDRPPTPDDFVLMKGSQNHFVDTLQSSSQQSTHHTQIGVLEQAVRKDILTDVSSELSSILVEEVPETSQLTTTTPNKSDQQERSRRTHFTDDNPQLQSDNLRQTLPKNKETCDKDEDSDLIQSILRKRNRNETDKTISDKPPPKYLSVLRTSKLDKDSQQQQNDKHESLERRKQYDRHTQLEMKAKQERSKTSGEKKSRPGTGSPTKKSNPRKEQHAPSISSDRSKIQGTVVSDQTNHSERLKKSEGKDGSTKRTMDDFLKELTGG</sequence>
<feature type="region of interest" description="Disordered" evidence="6">
    <location>
        <begin position="610"/>
        <end position="648"/>
    </location>
</feature>